<feature type="region of interest" description="Disordered" evidence="1">
    <location>
        <begin position="1"/>
        <end position="22"/>
    </location>
</feature>
<evidence type="ECO:0000256" key="1">
    <source>
        <dbReference type="SAM" id="MobiDB-lite"/>
    </source>
</evidence>
<feature type="non-terminal residue" evidence="2">
    <location>
        <position position="295"/>
    </location>
</feature>
<sequence>DHDPGAIYAPVAPSRRHAGPRHHLHRSPAHLRRDGLPVLLHPVAGRHAIRPVRRAVGPRAARRLHADLFPRGAQRRPHRRRVPDLHPQDAGGDLAERRRHHHVRLRAVAPGTAFPPASRAPVRHPPVRERRPDPVLPRDPLDRAAELVLGARPARPRRLLLPVRGPGPFHQLPPGGYRGGDHRWRRSLPDLLADRLAHIRPDHRDDRPAVRDGALERLLLAQHPGPVRPAPRDGGPAEHLDQPERPAGARLRDPAHAAVVHRRRGGRPHHPRAGRLPVPPALSGPGHPPRLREGV</sequence>
<evidence type="ECO:0000313" key="2">
    <source>
        <dbReference type="EMBL" id="CAA9575544.1"/>
    </source>
</evidence>
<feature type="region of interest" description="Disordered" evidence="1">
    <location>
        <begin position="112"/>
        <end position="139"/>
    </location>
</feature>
<feature type="non-terminal residue" evidence="2">
    <location>
        <position position="1"/>
    </location>
</feature>
<protein>
    <submittedName>
        <fullName evidence="2">Maltodextrin ABC transporter, permease protein MdxG</fullName>
    </submittedName>
</protein>
<feature type="compositionally biased region" description="Low complexity" evidence="1">
    <location>
        <begin position="159"/>
        <end position="168"/>
    </location>
</feature>
<feature type="region of interest" description="Disordered" evidence="1">
    <location>
        <begin position="72"/>
        <end position="92"/>
    </location>
</feature>
<reference evidence="2" key="1">
    <citation type="submission" date="2020-02" db="EMBL/GenBank/DDBJ databases">
        <authorList>
            <person name="Meier V. D."/>
        </authorList>
    </citation>
    <scope>NUCLEOTIDE SEQUENCE</scope>
    <source>
        <strain evidence="2">AVDCRST_MAG33</strain>
    </source>
</reference>
<dbReference type="AlphaFoldDB" id="A0A6J4VGA5"/>
<dbReference type="EMBL" id="CADCWK010000376">
    <property type="protein sequence ID" value="CAA9575544.1"/>
    <property type="molecule type" value="Genomic_DNA"/>
</dbReference>
<organism evidence="2">
    <name type="scientific">uncultured Thermomicrobiales bacterium</name>
    <dbReference type="NCBI Taxonomy" id="1645740"/>
    <lineage>
        <taxon>Bacteria</taxon>
        <taxon>Pseudomonadati</taxon>
        <taxon>Thermomicrobiota</taxon>
        <taxon>Thermomicrobia</taxon>
        <taxon>Thermomicrobiales</taxon>
        <taxon>environmental samples</taxon>
    </lineage>
</organism>
<accession>A0A6J4VGA5</accession>
<gene>
    <name evidence="2" type="ORF">AVDCRST_MAG33-3011</name>
</gene>
<feature type="compositionally biased region" description="Basic and acidic residues" evidence="1">
    <location>
        <begin position="235"/>
        <end position="244"/>
    </location>
</feature>
<feature type="region of interest" description="Disordered" evidence="1">
    <location>
        <begin position="159"/>
        <end position="181"/>
    </location>
</feature>
<feature type="region of interest" description="Disordered" evidence="1">
    <location>
        <begin position="221"/>
        <end position="295"/>
    </location>
</feature>
<proteinExistence type="predicted"/>
<name>A0A6J4VGA5_9BACT</name>
<feature type="compositionally biased region" description="Basic residues" evidence="1">
    <location>
        <begin position="259"/>
        <end position="273"/>
    </location>
</feature>
<feature type="compositionally biased region" description="Pro residues" evidence="1">
    <location>
        <begin position="277"/>
        <end position="288"/>
    </location>
</feature>